<accession>A0A834X7H6</accession>
<dbReference type="AlphaFoldDB" id="A0A834X7H6"/>
<dbReference type="EMBL" id="JAAIUW010000003">
    <property type="protein sequence ID" value="KAF7839512.1"/>
    <property type="molecule type" value="Genomic_DNA"/>
</dbReference>
<sequence>MEVWDGEVLEKKKKEGVEGLGKKNGV</sequence>
<gene>
    <name evidence="1" type="ORF">G2W53_007994</name>
</gene>
<keyword evidence="2" id="KW-1185">Reference proteome</keyword>
<reference evidence="1" key="1">
    <citation type="submission" date="2020-09" db="EMBL/GenBank/DDBJ databases">
        <title>Genome-Enabled Discovery of Anthraquinone Biosynthesis in Senna tora.</title>
        <authorList>
            <person name="Kang S.-H."/>
            <person name="Pandey R.P."/>
            <person name="Lee C.-M."/>
            <person name="Sim J.-S."/>
            <person name="Jeong J.-T."/>
            <person name="Choi B.-S."/>
            <person name="Jung M."/>
            <person name="Ginzburg D."/>
            <person name="Zhao K."/>
            <person name="Won S.Y."/>
            <person name="Oh T.-J."/>
            <person name="Yu Y."/>
            <person name="Kim N.-H."/>
            <person name="Lee O.R."/>
            <person name="Lee T.-H."/>
            <person name="Bashyal P."/>
            <person name="Kim T.-S."/>
            <person name="Lee W.-H."/>
            <person name="Kawkins C."/>
            <person name="Kim C.-K."/>
            <person name="Kim J.S."/>
            <person name="Ahn B.O."/>
            <person name="Rhee S.Y."/>
            <person name="Sohng J.K."/>
        </authorList>
    </citation>
    <scope>NUCLEOTIDE SEQUENCE</scope>
    <source>
        <tissue evidence="1">Leaf</tissue>
    </source>
</reference>
<dbReference type="Proteomes" id="UP000634136">
    <property type="component" value="Unassembled WGS sequence"/>
</dbReference>
<evidence type="ECO:0000313" key="1">
    <source>
        <dbReference type="EMBL" id="KAF7839512.1"/>
    </source>
</evidence>
<proteinExistence type="predicted"/>
<name>A0A834X7H6_9FABA</name>
<protein>
    <submittedName>
        <fullName evidence="1">Uncharacterized protein</fullName>
    </submittedName>
</protein>
<organism evidence="1 2">
    <name type="scientific">Senna tora</name>
    <dbReference type="NCBI Taxonomy" id="362788"/>
    <lineage>
        <taxon>Eukaryota</taxon>
        <taxon>Viridiplantae</taxon>
        <taxon>Streptophyta</taxon>
        <taxon>Embryophyta</taxon>
        <taxon>Tracheophyta</taxon>
        <taxon>Spermatophyta</taxon>
        <taxon>Magnoliopsida</taxon>
        <taxon>eudicotyledons</taxon>
        <taxon>Gunneridae</taxon>
        <taxon>Pentapetalae</taxon>
        <taxon>rosids</taxon>
        <taxon>fabids</taxon>
        <taxon>Fabales</taxon>
        <taxon>Fabaceae</taxon>
        <taxon>Caesalpinioideae</taxon>
        <taxon>Cassia clade</taxon>
        <taxon>Senna</taxon>
    </lineage>
</organism>
<evidence type="ECO:0000313" key="2">
    <source>
        <dbReference type="Proteomes" id="UP000634136"/>
    </source>
</evidence>
<comment type="caution">
    <text evidence="1">The sequence shown here is derived from an EMBL/GenBank/DDBJ whole genome shotgun (WGS) entry which is preliminary data.</text>
</comment>